<feature type="transmembrane region" description="Helical" evidence="1">
    <location>
        <begin position="178"/>
        <end position="198"/>
    </location>
</feature>
<evidence type="ECO:0008006" key="4">
    <source>
        <dbReference type="Google" id="ProtNLM"/>
    </source>
</evidence>
<dbReference type="AlphaFoldDB" id="A0A5J6L575"/>
<reference evidence="3" key="1">
    <citation type="submission" date="2019-09" db="EMBL/GenBank/DDBJ databases">
        <title>Mumia zhuanghuii sp. nov. isolated from the intestinal contents of plateau pika (Ochotona curzoniae) in the Qinghai-Tibet plateau of China.</title>
        <authorList>
            <person name="Tian Z."/>
        </authorList>
    </citation>
    <scope>NUCLEOTIDE SEQUENCE [LARGE SCALE GENOMIC DNA]</scope>
    <source>
        <strain evidence="3">L-031</strain>
    </source>
</reference>
<keyword evidence="1" id="KW-0472">Membrane</keyword>
<proteinExistence type="predicted"/>
<organism evidence="2 3">
    <name type="scientific">Microbacterium lushaniae</name>
    <dbReference type="NCBI Taxonomy" id="2614639"/>
    <lineage>
        <taxon>Bacteria</taxon>
        <taxon>Bacillati</taxon>
        <taxon>Actinomycetota</taxon>
        <taxon>Actinomycetes</taxon>
        <taxon>Micrococcales</taxon>
        <taxon>Microbacteriaceae</taxon>
        <taxon>Microbacterium</taxon>
    </lineage>
</organism>
<dbReference type="PROSITE" id="PS51257">
    <property type="entry name" value="PROKAR_LIPOPROTEIN"/>
    <property type="match status" value="1"/>
</dbReference>
<dbReference type="Proteomes" id="UP000325516">
    <property type="component" value="Chromosome"/>
</dbReference>
<evidence type="ECO:0000313" key="3">
    <source>
        <dbReference type="Proteomes" id="UP000325516"/>
    </source>
</evidence>
<evidence type="ECO:0000256" key="1">
    <source>
        <dbReference type="SAM" id="Phobius"/>
    </source>
</evidence>
<keyword evidence="3" id="KW-1185">Reference proteome</keyword>
<dbReference type="KEGG" id="mlz:F6J85_11265"/>
<name>A0A5J6L575_9MICO</name>
<accession>A0A5J6L575</accession>
<keyword evidence="1" id="KW-0812">Transmembrane</keyword>
<protein>
    <recommendedName>
        <fullName evidence="4">PH domain-containing protein</fullName>
    </recommendedName>
</protein>
<dbReference type="EMBL" id="CP044232">
    <property type="protein sequence ID" value="QEW03617.1"/>
    <property type="molecule type" value="Genomic_DNA"/>
</dbReference>
<feature type="transmembrane region" description="Helical" evidence="1">
    <location>
        <begin position="12"/>
        <end position="34"/>
    </location>
</feature>
<gene>
    <name evidence="2" type="ORF">F6J85_11265</name>
</gene>
<evidence type="ECO:0000313" key="2">
    <source>
        <dbReference type="EMBL" id="QEW03617.1"/>
    </source>
</evidence>
<dbReference type="RefSeq" id="WP_150925065.1">
    <property type="nucleotide sequence ID" value="NZ_CP044232.1"/>
</dbReference>
<sequence>MTIGRPRAVTGVRVFLGVALAVAAACLVWLLVAWEVSGPWAPQTILPGVIGAVALVALGAGSALSSRFADAAVTSEGLSIRPAVGRSRTVPMTGIDEVVVLRSLLLPTRVAATPPQRVVLRSQGRTVAGFTPRDAELVRELAAGGLSPQVVATPLTPLQAHRRYPGSVSLAERGAVPALWALVLLPLVIAIVVMWDAVVG</sequence>
<keyword evidence="1" id="KW-1133">Transmembrane helix</keyword>
<feature type="transmembrane region" description="Helical" evidence="1">
    <location>
        <begin position="40"/>
        <end position="60"/>
    </location>
</feature>